<dbReference type="Proteomes" id="UP001484535">
    <property type="component" value="Unassembled WGS sequence"/>
</dbReference>
<dbReference type="InterPro" id="IPR037185">
    <property type="entry name" value="EmrE-like"/>
</dbReference>
<keyword evidence="5 8" id="KW-0812">Transmembrane</keyword>
<feature type="domain" description="EamA" evidence="9">
    <location>
        <begin position="11"/>
        <end position="144"/>
    </location>
</feature>
<dbReference type="EMBL" id="JBDLBR010000001">
    <property type="protein sequence ID" value="MEN7535793.1"/>
    <property type="molecule type" value="Genomic_DNA"/>
</dbReference>
<dbReference type="Pfam" id="PF00892">
    <property type="entry name" value="EamA"/>
    <property type="match status" value="1"/>
</dbReference>
<evidence type="ECO:0000256" key="8">
    <source>
        <dbReference type="SAM" id="Phobius"/>
    </source>
</evidence>
<comment type="caution">
    <text evidence="10">The sequence shown here is derived from an EMBL/GenBank/DDBJ whole genome shotgun (WGS) entry which is preliminary data.</text>
</comment>
<evidence type="ECO:0000313" key="10">
    <source>
        <dbReference type="EMBL" id="MEN7535793.1"/>
    </source>
</evidence>
<dbReference type="NCBIfam" id="TIGR00688">
    <property type="entry name" value="rarD"/>
    <property type="match status" value="1"/>
</dbReference>
<dbReference type="PANTHER" id="PTHR22911:SF137">
    <property type="entry name" value="SOLUTE CARRIER FAMILY 35 MEMBER G2-RELATED"/>
    <property type="match status" value="1"/>
</dbReference>
<organism evidence="10 11">
    <name type="scientific">Aurantiacibacter flavus</name>
    <dbReference type="NCBI Taxonomy" id="3145232"/>
    <lineage>
        <taxon>Bacteria</taxon>
        <taxon>Pseudomonadati</taxon>
        <taxon>Pseudomonadota</taxon>
        <taxon>Alphaproteobacteria</taxon>
        <taxon>Sphingomonadales</taxon>
        <taxon>Erythrobacteraceae</taxon>
        <taxon>Aurantiacibacter</taxon>
    </lineage>
</organism>
<feature type="transmembrane region" description="Helical" evidence="8">
    <location>
        <begin position="153"/>
        <end position="169"/>
    </location>
</feature>
<name>A0ABV0CSE5_9SPHN</name>
<gene>
    <name evidence="10" type="primary">rarD</name>
    <name evidence="10" type="ORF">ABDJ38_01220</name>
</gene>
<feature type="transmembrane region" description="Helical" evidence="8">
    <location>
        <begin position="212"/>
        <end position="233"/>
    </location>
</feature>
<comment type="subcellular location">
    <subcellularLocation>
        <location evidence="1">Cell membrane</location>
        <topology evidence="1">Multi-pass membrane protein</topology>
    </subcellularLocation>
</comment>
<keyword evidence="7 8" id="KW-0472">Membrane</keyword>
<evidence type="ECO:0000256" key="3">
    <source>
        <dbReference type="ARBA" id="ARBA00022448"/>
    </source>
</evidence>
<dbReference type="InterPro" id="IPR000620">
    <property type="entry name" value="EamA_dom"/>
</dbReference>
<evidence type="ECO:0000256" key="6">
    <source>
        <dbReference type="ARBA" id="ARBA00022989"/>
    </source>
</evidence>
<keyword evidence="3" id="KW-0813">Transport</keyword>
<keyword evidence="4" id="KW-1003">Cell membrane</keyword>
<keyword evidence="11" id="KW-1185">Reference proteome</keyword>
<evidence type="ECO:0000256" key="2">
    <source>
        <dbReference type="ARBA" id="ARBA00007362"/>
    </source>
</evidence>
<dbReference type="SUPFAM" id="SSF103481">
    <property type="entry name" value="Multidrug resistance efflux transporter EmrE"/>
    <property type="match status" value="2"/>
</dbReference>
<feature type="transmembrane region" description="Helical" evidence="8">
    <location>
        <begin position="245"/>
        <end position="264"/>
    </location>
</feature>
<reference evidence="10 11" key="1">
    <citation type="submission" date="2024-05" db="EMBL/GenBank/DDBJ databases">
        <authorList>
            <person name="Park S."/>
        </authorList>
    </citation>
    <scope>NUCLEOTIDE SEQUENCE [LARGE SCALE GENOMIC DNA]</scope>
    <source>
        <strain evidence="10 11">DGU5</strain>
    </source>
</reference>
<feature type="transmembrane region" description="Helical" evidence="8">
    <location>
        <begin position="181"/>
        <end position="200"/>
    </location>
</feature>
<evidence type="ECO:0000313" key="11">
    <source>
        <dbReference type="Proteomes" id="UP001484535"/>
    </source>
</evidence>
<proteinExistence type="inferred from homology"/>
<evidence type="ECO:0000256" key="5">
    <source>
        <dbReference type="ARBA" id="ARBA00022692"/>
    </source>
</evidence>
<evidence type="ECO:0000256" key="1">
    <source>
        <dbReference type="ARBA" id="ARBA00004651"/>
    </source>
</evidence>
<feature type="transmembrane region" description="Helical" evidence="8">
    <location>
        <begin position="270"/>
        <end position="290"/>
    </location>
</feature>
<sequence length="301" mass="32318">MTQATLSSKRALVFALGAHAIWGSMPIYLMLVHEVPVFEYVAWRTLFTLPLCLAIIAVRSNLGELSAVLRNRRTMLTLAASAGLIAVNWCLYVWAIQTDHVYAASLGYYILPLTMMLLGLIFLGERLTRRQWAAVALAGIGVAALAAGALTTLWVSVTLALSFGTYGLLRKTVAAGPVVGLVVESMVLAPIAIGFLVWSAKAGPGLALGRDMLETFGIVMGGPMTAVPLLLFATAARAMPYTVMGFLQFVSPTIVFLLGLLVFGEELHPAQLACFVAIWAAAALFIWDLVRSTRRPAVRPV</sequence>
<evidence type="ECO:0000256" key="4">
    <source>
        <dbReference type="ARBA" id="ARBA00022475"/>
    </source>
</evidence>
<evidence type="ECO:0000259" key="9">
    <source>
        <dbReference type="Pfam" id="PF00892"/>
    </source>
</evidence>
<feature type="transmembrane region" description="Helical" evidence="8">
    <location>
        <begin position="131"/>
        <end position="147"/>
    </location>
</feature>
<protein>
    <submittedName>
        <fullName evidence="10">EamA family transporter RarD</fullName>
    </submittedName>
</protein>
<comment type="similarity">
    <text evidence="2">Belongs to the EamA transporter family.</text>
</comment>
<evidence type="ECO:0000256" key="7">
    <source>
        <dbReference type="ARBA" id="ARBA00023136"/>
    </source>
</evidence>
<feature type="transmembrane region" description="Helical" evidence="8">
    <location>
        <begin position="12"/>
        <end position="31"/>
    </location>
</feature>
<dbReference type="InterPro" id="IPR004626">
    <property type="entry name" value="RarD"/>
</dbReference>
<feature type="transmembrane region" description="Helical" evidence="8">
    <location>
        <begin position="74"/>
        <end position="95"/>
    </location>
</feature>
<feature type="transmembrane region" description="Helical" evidence="8">
    <location>
        <begin position="43"/>
        <end position="62"/>
    </location>
</feature>
<dbReference type="RefSeq" id="WP_346783254.1">
    <property type="nucleotide sequence ID" value="NZ_JBDLBR010000001.1"/>
</dbReference>
<accession>A0ABV0CSE5</accession>
<dbReference type="PANTHER" id="PTHR22911">
    <property type="entry name" value="ACYL-MALONYL CONDENSING ENZYME-RELATED"/>
    <property type="match status" value="1"/>
</dbReference>
<feature type="transmembrane region" description="Helical" evidence="8">
    <location>
        <begin position="101"/>
        <end position="124"/>
    </location>
</feature>
<keyword evidence="6 8" id="KW-1133">Transmembrane helix</keyword>